<gene>
    <name evidence="1" type="ORF">OP10G_1939</name>
</gene>
<protein>
    <submittedName>
        <fullName evidence="1">Uncharacterized protein</fullName>
    </submittedName>
</protein>
<evidence type="ECO:0000313" key="1">
    <source>
        <dbReference type="EMBL" id="AIE85307.1"/>
    </source>
</evidence>
<organism evidence="1 2">
    <name type="scientific">Fimbriimonas ginsengisoli Gsoil 348</name>
    <dbReference type="NCBI Taxonomy" id="661478"/>
    <lineage>
        <taxon>Bacteria</taxon>
        <taxon>Bacillati</taxon>
        <taxon>Armatimonadota</taxon>
        <taxon>Fimbriimonadia</taxon>
        <taxon>Fimbriimonadales</taxon>
        <taxon>Fimbriimonadaceae</taxon>
        <taxon>Fimbriimonas</taxon>
    </lineage>
</organism>
<evidence type="ECO:0000313" key="2">
    <source>
        <dbReference type="Proteomes" id="UP000027982"/>
    </source>
</evidence>
<proteinExistence type="predicted"/>
<keyword evidence="2" id="KW-1185">Reference proteome</keyword>
<dbReference type="KEGG" id="fgi:OP10G_1939"/>
<reference evidence="1 2" key="1">
    <citation type="journal article" date="2014" name="PLoS ONE">
        <title>The first complete genome sequence of the class fimbriimonadia in the phylum armatimonadetes.</title>
        <authorList>
            <person name="Hu Z.Y."/>
            <person name="Wang Y.Z."/>
            <person name="Im W.T."/>
            <person name="Wang S.Y."/>
            <person name="Zhao G.P."/>
            <person name="Zheng H.J."/>
            <person name="Quan Z.X."/>
        </authorList>
    </citation>
    <scope>NUCLEOTIDE SEQUENCE [LARGE SCALE GENOMIC DNA]</scope>
    <source>
        <strain evidence="1">Gsoil 348</strain>
    </source>
</reference>
<dbReference type="AlphaFoldDB" id="A0A068NPK3"/>
<dbReference type="HOGENOM" id="CLU_3200094_0_0_0"/>
<accession>A0A068NPK3</accession>
<name>A0A068NPK3_FIMGI</name>
<dbReference type="Proteomes" id="UP000027982">
    <property type="component" value="Chromosome"/>
</dbReference>
<dbReference type="EMBL" id="CP007139">
    <property type="protein sequence ID" value="AIE85307.1"/>
    <property type="molecule type" value="Genomic_DNA"/>
</dbReference>
<sequence length="45" mass="4742">MGADEKTIYAFLLQEAVIHDQDDAAEACSPSAQDLAACPYTPLAS</sequence>